<accession>A0A1M5ABG2</accession>
<evidence type="ECO:0000313" key="1">
    <source>
        <dbReference type="EMBL" id="SHF27386.1"/>
    </source>
</evidence>
<sequence length="37" mass="4196">MVKMSLGLSSPFSVIITKKTTNDRKKINITDITTERK</sequence>
<reference evidence="2" key="1">
    <citation type="submission" date="2016-11" db="EMBL/GenBank/DDBJ databases">
        <authorList>
            <person name="Varghese N."/>
            <person name="Submissions S."/>
        </authorList>
    </citation>
    <scope>NUCLEOTIDE SEQUENCE [LARGE SCALE GENOMIC DNA]</scope>
    <source>
        <strain evidence="2">DSM 27619</strain>
    </source>
</reference>
<gene>
    <name evidence="1" type="ORF">SAMN05443633_103429</name>
</gene>
<proteinExistence type="predicted"/>
<name>A0A1M5ABG2_9FLAO</name>
<dbReference type="EMBL" id="FQUT01000003">
    <property type="protein sequence ID" value="SHF27386.1"/>
    <property type="molecule type" value="Genomic_DNA"/>
</dbReference>
<evidence type="ECO:0000313" key="2">
    <source>
        <dbReference type="Proteomes" id="UP000184518"/>
    </source>
</evidence>
<dbReference type="AlphaFoldDB" id="A0A1M5ABG2"/>
<keyword evidence="2" id="KW-1185">Reference proteome</keyword>
<organism evidence="1 2">
    <name type="scientific">Chryseobacterium arachidis</name>
    <dbReference type="NCBI Taxonomy" id="1416778"/>
    <lineage>
        <taxon>Bacteria</taxon>
        <taxon>Pseudomonadati</taxon>
        <taxon>Bacteroidota</taxon>
        <taxon>Flavobacteriia</taxon>
        <taxon>Flavobacteriales</taxon>
        <taxon>Weeksellaceae</taxon>
        <taxon>Chryseobacterium group</taxon>
        <taxon>Chryseobacterium</taxon>
    </lineage>
</organism>
<protein>
    <submittedName>
        <fullName evidence="1">Uncharacterized protein</fullName>
    </submittedName>
</protein>
<dbReference type="Proteomes" id="UP000184518">
    <property type="component" value="Unassembled WGS sequence"/>
</dbReference>